<keyword evidence="6" id="KW-0808">Transferase</keyword>
<feature type="compositionally biased region" description="Polar residues" evidence="12">
    <location>
        <begin position="90"/>
        <end position="108"/>
    </location>
</feature>
<evidence type="ECO:0000256" key="1">
    <source>
        <dbReference type="ARBA" id="ARBA00004477"/>
    </source>
</evidence>
<comment type="pathway">
    <text evidence="2">Glycolipid biosynthesis; glycosylphosphatidylinositol-anchor biosynthesis.</text>
</comment>
<evidence type="ECO:0000256" key="12">
    <source>
        <dbReference type="SAM" id="MobiDB-lite"/>
    </source>
</evidence>
<dbReference type="GeneID" id="93581835"/>
<dbReference type="HAMAP" id="MF_00296">
    <property type="entry name" value="MetX_acyltransf"/>
    <property type="match status" value="1"/>
</dbReference>
<keyword evidence="16" id="KW-1185">Reference proteome</keyword>
<dbReference type="InterPro" id="IPR000073">
    <property type="entry name" value="AB_hydrolase_1"/>
</dbReference>
<evidence type="ECO:0000256" key="2">
    <source>
        <dbReference type="ARBA" id="ARBA00004687"/>
    </source>
</evidence>
<feature type="transmembrane region" description="Helical" evidence="13">
    <location>
        <begin position="1698"/>
        <end position="1718"/>
    </location>
</feature>
<evidence type="ECO:0000259" key="14">
    <source>
        <dbReference type="Pfam" id="PF00561"/>
    </source>
</evidence>
<dbReference type="PANTHER" id="PTHR23071:SF1">
    <property type="entry name" value="GPI ETHANOLAMINE PHOSPHATE TRANSFERASE 3"/>
    <property type="match status" value="1"/>
</dbReference>
<dbReference type="Gene3D" id="3.40.50.1820">
    <property type="entry name" value="alpha/beta hydrolase"/>
    <property type="match status" value="1"/>
</dbReference>
<dbReference type="InterPro" id="IPR029058">
    <property type="entry name" value="AB_hydrolase_fold"/>
</dbReference>
<feature type="region of interest" description="Disordered" evidence="12">
    <location>
        <begin position="691"/>
        <end position="736"/>
    </location>
</feature>
<feature type="region of interest" description="Disordered" evidence="12">
    <location>
        <begin position="90"/>
        <end position="109"/>
    </location>
</feature>
<feature type="transmembrane region" description="Helical" evidence="13">
    <location>
        <begin position="1609"/>
        <end position="1632"/>
    </location>
</feature>
<feature type="transmembrane region" description="Helical" evidence="13">
    <location>
        <begin position="1374"/>
        <end position="1397"/>
    </location>
</feature>
<comment type="subcellular location">
    <subcellularLocation>
        <location evidence="1">Endoplasmic reticulum membrane</location>
        <topology evidence="1">Multi-pass membrane protein</topology>
    </subcellularLocation>
</comment>
<feature type="compositionally biased region" description="Polar residues" evidence="12">
    <location>
        <begin position="701"/>
        <end position="715"/>
    </location>
</feature>
<feature type="compositionally biased region" description="Polar residues" evidence="12">
    <location>
        <begin position="52"/>
        <end position="64"/>
    </location>
</feature>
<keyword evidence="10 13" id="KW-0472">Membrane</keyword>
<evidence type="ECO:0000313" key="15">
    <source>
        <dbReference type="EMBL" id="OJJ69659.1"/>
    </source>
</evidence>
<feature type="transmembrane region" description="Helical" evidence="13">
    <location>
        <begin position="1214"/>
        <end position="1234"/>
    </location>
</feature>
<feature type="domain" description="AB hydrolase-1" evidence="14">
    <location>
        <begin position="147"/>
        <end position="507"/>
    </location>
</feature>
<dbReference type="CDD" id="cd16023">
    <property type="entry name" value="GPI_EPT_3"/>
    <property type="match status" value="1"/>
</dbReference>
<dbReference type="PANTHER" id="PTHR23071">
    <property type="entry name" value="PHOSPHATIDYLINOSITOL GLYCAN"/>
    <property type="match status" value="1"/>
</dbReference>
<evidence type="ECO:0000256" key="11">
    <source>
        <dbReference type="ARBA" id="ARBA00023180"/>
    </source>
</evidence>
<dbReference type="SUPFAM" id="SSF53649">
    <property type="entry name" value="Alkaline phosphatase-like"/>
    <property type="match status" value="1"/>
</dbReference>
<feature type="transmembrane region" description="Helical" evidence="13">
    <location>
        <begin position="1305"/>
        <end position="1322"/>
    </location>
</feature>
<protein>
    <recommendedName>
        <fullName evidence="14">AB hydrolase-1 domain-containing protein</fullName>
    </recommendedName>
</protein>
<keyword evidence="8" id="KW-0256">Endoplasmic reticulum</keyword>
<dbReference type="InterPro" id="IPR039524">
    <property type="entry name" value="PIGO/GPI13"/>
</dbReference>
<reference evidence="16" key="1">
    <citation type="journal article" date="2017" name="Genome Biol.">
        <title>Comparative genomics reveals high biological diversity and specific adaptations in the industrially and medically important fungal genus Aspergillus.</title>
        <authorList>
            <person name="de Vries R.P."/>
            <person name="Riley R."/>
            <person name="Wiebenga A."/>
            <person name="Aguilar-Osorio G."/>
            <person name="Amillis S."/>
            <person name="Uchima C.A."/>
            <person name="Anderluh G."/>
            <person name="Asadollahi M."/>
            <person name="Askin M."/>
            <person name="Barry K."/>
            <person name="Battaglia E."/>
            <person name="Bayram O."/>
            <person name="Benocci T."/>
            <person name="Braus-Stromeyer S.A."/>
            <person name="Caldana C."/>
            <person name="Canovas D."/>
            <person name="Cerqueira G.C."/>
            <person name="Chen F."/>
            <person name="Chen W."/>
            <person name="Choi C."/>
            <person name="Clum A."/>
            <person name="Dos Santos R.A."/>
            <person name="Damasio A.R."/>
            <person name="Diallinas G."/>
            <person name="Emri T."/>
            <person name="Fekete E."/>
            <person name="Flipphi M."/>
            <person name="Freyberg S."/>
            <person name="Gallo A."/>
            <person name="Gournas C."/>
            <person name="Habgood R."/>
            <person name="Hainaut M."/>
            <person name="Harispe M.L."/>
            <person name="Henrissat B."/>
            <person name="Hilden K.S."/>
            <person name="Hope R."/>
            <person name="Hossain A."/>
            <person name="Karabika E."/>
            <person name="Karaffa L."/>
            <person name="Karanyi Z."/>
            <person name="Krasevec N."/>
            <person name="Kuo A."/>
            <person name="Kusch H."/>
            <person name="LaButti K."/>
            <person name="Lagendijk E.L."/>
            <person name="Lapidus A."/>
            <person name="Levasseur A."/>
            <person name="Lindquist E."/>
            <person name="Lipzen A."/>
            <person name="Logrieco A.F."/>
            <person name="MacCabe A."/>
            <person name="Maekelae M.R."/>
            <person name="Malavazi I."/>
            <person name="Melin P."/>
            <person name="Meyer V."/>
            <person name="Mielnichuk N."/>
            <person name="Miskei M."/>
            <person name="Molnar A.P."/>
            <person name="Mule G."/>
            <person name="Ngan C.Y."/>
            <person name="Orejas M."/>
            <person name="Orosz E."/>
            <person name="Ouedraogo J.P."/>
            <person name="Overkamp K.M."/>
            <person name="Park H.-S."/>
            <person name="Perrone G."/>
            <person name="Piumi F."/>
            <person name="Punt P.J."/>
            <person name="Ram A.F."/>
            <person name="Ramon A."/>
            <person name="Rauscher S."/>
            <person name="Record E."/>
            <person name="Riano-Pachon D.M."/>
            <person name="Robert V."/>
            <person name="Roehrig J."/>
            <person name="Ruller R."/>
            <person name="Salamov A."/>
            <person name="Salih N.S."/>
            <person name="Samson R.A."/>
            <person name="Sandor E."/>
            <person name="Sanguinetti M."/>
            <person name="Schuetze T."/>
            <person name="Sepcic K."/>
            <person name="Shelest E."/>
            <person name="Sherlock G."/>
            <person name="Sophianopoulou V."/>
            <person name="Squina F.M."/>
            <person name="Sun H."/>
            <person name="Susca A."/>
            <person name="Todd R.B."/>
            <person name="Tsang A."/>
            <person name="Unkles S.E."/>
            <person name="van de Wiele N."/>
            <person name="van Rossen-Uffink D."/>
            <person name="Oliveira J.V."/>
            <person name="Vesth T.C."/>
            <person name="Visser J."/>
            <person name="Yu J.-H."/>
            <person name="Zhou M."/>
            <person name="Andersen M.R."/>
            <person name="Archer D.B."/>
            <person name="Baker S.E."/>
            <person name="Benoit I."/>
            <person name="Brakhage A.A."/>
            <person name="Braus G.H."/>
            <person name="Fischer R."/>
            <person name="Frisvad J.C."/>
            <person name="Goldman G.H."/>
            <person name="Houbraken J."/>
            <person name="Oakley B."/>
            <person name="Pocsi I."/>
            <person name="Scazzocchio C."/>
            <person name="Seiboth B."/>
            <person name="vanKuyk P.A."/>
            <person name="Wortman J."/>
            <person name="Dyer P.S."/>
            <person name="Grigoriev I.V."/>
        </authorList>
    </citation>
    <scope>NUCLEOTIDE SEQUENCE [LARGE SCALE GENOMIC DNA]</scope>
    <source>
        <strain evidence="16">CBS 101740 / IMI 381727 / IBT 21946</strain>
    </source>
</reference>
<feature type="transmembrane region" description="Helical" evidence="13">
    <location>
        <begin position="1246"/>
        <end position="1263"/>
    </location>
</feature>
<evidence type="ECO:0000256" key="8">
    <source>
        <dbReference type="ARBA" id="ARBA00022824"/>
    </source>
</evidence>
<evidence type="ECO:0000256" key="6">
    <source>
        <dbReference type="ARBA" id="ARBA00022679"/>
    </source>
</evidence>
<accession>A0A1L9UDA0</accession>
<dbReference type="GO" id="GO:0051377">
    <property type="term" value="F:mannose-ethanolamine phosphotransferase activity"/>
    <property type="evidence" value="ECO:0007669"/>
    <property type="project" value="InterPro"/>
</dbReference>
<evidence type="ECO:0000256" key="5">
    <source>
        <dbReference type="ARBA" id="ARBA00022502"/>
    </source>
</evidence>
<dbReference type="UniPathway" id="UPA00196"/>
<feature type="transmembrane region" description="Helical" evidence="13">
    <location>
        <begin position="1334"/>
        <end position="1353"/>
    </location>
</feature>
<keyword evidence="5" id="KW-0337">GPI-anchor biosynthesis</keyword>
<feature type="transmembrane region" description="Helical" evidence="13">
    <location>
        <begin position="1513"/>
        <end position="1530"/>
    </location>
</feature>
<dbReference type="FunFam" id="3.40.50.1820:FF:000099">
    <property type="entry name" value="Homoserine O-acetyltransferase"/>
    <property type="match status" value="1"/>
</dbReference>
<feature type="region of interest" description="Disordered" evidence="12">
    <location>
        <begin position="52"/>
        <end position="80"/>
    </location>
</feature>
<organism evidence="15 16">
    <name type="scientific">Aspergillus brasiliensis (strain CBS 101740 / IMI 381727 / IBT 21946)</name>
    <dbReference type="NCBI Taxonomy" id="767769"/>
    <lineage>
        <taxon>Eukaryota</taxon>
        <taxon>Fungi</taxon>
        <taxon>Dikarya</taxon>
        <taxon>Ascomycota</taxon>
        <taxon>Pezizomycotina</taxon>
        <taxon>Eurotiomycetes</taxon>
        <taxon>Eurotiomycetidae</taxon>
        <taxon>Eurotiales</taxon>
        <taxon>Aspergillaceae</taxon>
        <taxon>Aspergillus</taxon>
        <taxon>Aspergillus subgen. Circumdati</taxon>
    </lineage>
</organism>
<sequence>MMNPSAAGRTLPKALRASRLFNQHTSFSAITSGYRTQVSLSASCVATSRALHTTRSQKSQSAPASNAAARDSSNPAMSFPCLDAQDAKSAQLSARSLQSGPEPSYTTGHHQKFHCKQPLLLDWGGILPEFDIAYESWGQLNSDKSNAILLHTGLSASSHAHSTEANPKPGWWEKFIGPGKPLDTDKYFVICTNVVGGCYGSTGPSSIDPSDGKRYATRFPILTIDDMVRAQFRLLDSLGIQKLYASVGSSMGGMQSLAAGVLFPEKVGKIISISGCARSHPYSIAMRHTQRQVLMMDPKWARGFYYDSIPPHSGMKLAREIATVTYRSGPEWEMRFGRKRADPKKQPALCPDFLIETYLDHAGEKFCLEYDPNSLLYISKAMDLFDLGHAHQTETKARRAQFEAKIADGGKTLHESNISCSLTLPEKPYEEQPSATASTPAMDQAVGSGDFGADAPPQDLVAGLAPLKNHPVLVMGVASDILFPAWQQREIAQTLRATGNKNVEHIELGEDVSLFGHDTFLLDLKNIGVSLRWIYLIAWLSRSGKVPLPQGSKSERIFRRGPRRPTASTYFPPNYPSHTSLVLLVVAVLGWPVCYLGIDATPRLMELLLSRTTRTTAPRWAKKKNSGKRKSYDLGSPPFQFDEFAFFPQNPLNVRSSYRLFFSRTPARHLDWPKPCPIALRDLAFALGEVPPSGGPGLESPTPSDSPNTGPASSRSAERNEHRKPQVPKALTGGSAQDNRIQALESEFKFKHLGFLLTRMVLENKSSCEVLPFDEPATVGKKVDGCWHQKSFDKAVVIIIDALRYDFTVPFAPSAEGDSAQLFHDHIPVLYETAINKPENAFLLPFIADPPTTTLQRLKGLTTGTLPTFIDAGSNFAGTAIDEDNLVAQLRAAGKNLVQLGDDTWHALFPGYFDPNLTRAFDSFNVWDLHTVDNGVTTNLLPLLHPENSTKWDVIFGHYLGVDHAGHRYGPNHQAMAAKLEEMDRVIREIIAKLDDRTLLVVMGDHGMDSKGDHGGESNDEVEAALWMYSKKGIFGRTSAETARPPMLARDRFVPQIDLVPTLSLLLGMPIPFNNLGSPIDEAFIGPNGNDWKNVMAVNRLTSAQIRRYQREYTATRGAEDSHQSQSEDLWIAAQNSWQKLPRIGRPSQATLLSISESYKEYQRYTLQLCRGLWAKFDVPSMLQGVAVLFAGIVLLVLYARSLKADQTDITKPLLTLVGAGSGVGVVVGAFLSFSGIVEMPVAESSALLAAVGSIVGASWAIFVESGGLSVPLPSSLWGWLAVTFTITQSIGFASNSYTIWEDEILLFFLSTFGVLAGVSSMRQKSTADRVLGVYHSILFVILGRIASFSRLCREEQMPFCRSTYYASATSSTSAPWQLAVPFLVALILPTVVRSFYAGSKSYEGAATLWIGLGFRLGLFITSVFWVLEGADDGEWLPLSKETLKSVRVFLAQLVLALAFAAGTTAFIYSKPCISINVSQGNAEPESKGKNLAPPQPAGRTTVTILGFGNVHGTRYFLLVVNFCLGIILLQKPMGQGAMGLLLWQILSLLEILDTNGLVLGNSAIGPIVLALLGSFYYFKTGHQATLSSIQWETAFIPLSSVQYPWSPIVVILNTFGAQILTAIAVPLTVLWKRPLQLSDQSSSSPKSSNPSIRLLSDVVRAACTYILYFATINLATTMWAGHLRRHLMLYRIFSPRFMMGATVLGVVDIVLIIFSVAGVRWSTLSVGEIFGW</sequence>
<gene>
    <name evidence="15" type="ORF">ASPBRDRAFT_77090</name>
</gene>
<dbReference type="STRING" id="767769.A0A1L9UDA0"/>
<feature type="transmembrane region" description="Helical" evidence="13">
    <location>
        <begin position="1449"/>
        <end position="1469"/>
    </location>
</feature>
<evidence type="ECO:0000256" key="9">
    <source>
        <dbReference type="ARBA" id="ARBA00022989"/>
    </source>
</evidence>
<dbReference type="Pfam" id="PF00561">
    <property type="entry name" value="Abhydrolase_1"/>
    <property type="match status" value="1"/>
</dbReference>
<keyword evidence="7 13" id="KW-0812">Transmembrane</keyword>
<feature type="transmembrane region" description="Helical" evidence="13">
    <location>
        <begin position="1275"/>
        <end position="1293"/>
    </location>
</feature>
<dbReference type="Pfam" id="PF01663">
    <property type="entry name" value="Phosphodiest"/>
    <property type="match status" value="1"/>
</dbReference>
<dbReference type="GO" id="GO:0016747">
    <property type="term" value="F:acyltransferase activity, transferring groups other than amino-acyl groups"/>
    <property type="evidence" value="ECO:0007669"/>
    <property type="project" value="InterPro"/>
</dbReference>
<feature type="transmembrane region" description="Helical" evidence="13">
    <location>
        <begin position="1559"/>
        <end position="1579"/>
    </location>
</feature>
<dbReference type="SUPFAM" id="SSF53474">
    <property type="entry name" value="alpha/beta-Hydrolases"/>
    <property type="match status" value="1"/>
</dbReference>
<dbReference type="InterPro" id="IPR008220">
    <property type="entry name" value="HAT_MetX-like"/>
</dbReference>
<dbReference type="NCBIfam" id="TIGR01392">
    <property type="entry name" value="homoserO_Ac_trn"/>
    <property type="match status" value="1"/>
</dbReference>
<comment type="similarity">
    <text evidence="4">Belongs to the PIGG/PIGN/PIGO family. PIGO subfamily.</text>
</comment>
<dbReference type="RefSeq" id="XP_067476908.1">
    <property type="nucleotide sequence ID" value="XM_067629348.1"/>
</dbReference>
<dbReference type="GO" id="GO:0005789">
    <property type="term" value="C:endoplasmic reticulum membrane"/>
    <property type="evidence" value="ECO:0007669"/>
    <property type="project" value="UniProtKB-SubCell"/>
</dbReference>
<dbReference type="InterPro" id="IPR017850">
    <property type="entry name" value="Alkaline_phosphatase_core_sf"/>
</dbReference>
<dbReference type="GO" id="GO:0006506">
    <property type="term" value="P:GPI anchor biosynthetic process"/>
    <property type="evidence" value="ECO:0007669"/>
    <property type="project" value="UniProtKB-UniPathway"/>
</dbReference>
<evidence type="ECO:0000256" key="10">
    <source>
        <dbReference type="ARBA" id="ARBA00023136"/>
    </source>
</evidence>
<keyword evidence="9 13" id="KW-1133">Transmembrane helix</keyword>
<feature type="transmembrane region" description="Helical" evidence="13">
    <location>
        <begin position="1181"/>
        <end position="1202"/>
    </location>
</feature>
<evidence type="ECO:0000256" key="3">
    <source>
        <dbReference type="ARBA" id="ARBA00006886"/>
    </source>
</evidence>
<evidence type="ECO:0000256" key="13">
    <source>
        <dbReference type="SAM" id="Phobius"/>
    </source>
</evidence>
<feature type="transmembrane region" description="Helical" evidence="13">
    <location>
        <begin position="1652"/>
        <end position="1677"/>
    </location>
</feature>
<dbReference type="NCBIfam" id="NF001209">
    <property type="entry name" value="PRK00175.1"/>
    <property type="match status" value="1"/>
</dbReference>
<name>A0A1L9UDA0_ASPBC</name>
<proteinExistence type="inferred from homology"/>
<dbReference type="EMBL" id="KV878688">
    <property type="protein sequence ID" value="OJJ69659.1"/>
    <property type="molecule type" value="Genomic_DNA"/>
</dbReference>
<dbReference type="InterPro" id="IPR002591">
    <property type="entry name" value="Phosphodiest/P_Trfase"/>
</dbReference>
<comment type="similarity">
    <text evidence="3">Belongs to the AB hydrolase superfamily. MetX family.</text>
</comment>
<dbReference type="Gene3D" id="3.40.720.10">
    <property type="entry name" value="Alkaline Phosphatase, subunit A"/>
    <property type="match status" value="1"/>
</dbReference>
<evidence type="ECO:0000256" key="4">
    <source>
        <dbReference type="ARBA" id="ARBA00008695"/>
    </source>
</evidence>
<evidence type="ECO:0000313" key="16">
    <source>
        <dbReference type="Proteomes" id="UP000184499"/>
    </source>
</evidence>
<dbReference type="Proteomes" id="UP000184499">
    <property type="component" value="Unassembled WGS sequence"/>
</dbReference>
<dbReference type="InterPro" id="IPR037675">
    <property type="entry name" value="PIG-O_N"/>
</dbReference>
<evidence type="ECO:0000256" key="7">
    <source>
        <dbReference type="ARBA" id="ARBA00022692"/>
    </source>
</evidence>
<dbReference type="VEuPathDB" id="FungiDB:ASPBRDRAFT_77090"/>
<dbReference type="OrthoDB" id="272139at2759"/>
<keyword evidence="11" id="KW-0325">Glycoprotein</keyword>
<feature type="transmembrane region" description="Helical" evidence="13">
    <location>
        <begin position="1409"/>
        <end position="1428"/>
    </location>
</feature>